<comment type="caution">
    <text evidence="1">The sequence shown here is derived from an EMBL/GenBank/DDBJ whole genome shotgun (WGS) entry which is preliminary data.</text>
</comment>
<dbReference type="InterPro" id="IPR036397">
    <property type="entry name" value="RNaseH_sf"/>
</dbReference>
<dbReference type="EMBL" id="BMAW01098725">
    <property type="protein sequence ID" value="GFS86249.1"/>
    <property type="molecule type" value="Genomic_DNA"/>
</dbReference>
<dbReference type="InterPro" id="IPR052709">
    <property type="entry name" value="Transposase-MT_Hybrid"/>
</dbReference>
<reference evidence="1" key="1">
    <citation type="submission" date="2020-08" db="EMBL/GenBank/DDBJ databases">
        <title>Multicomponent nature underlies the extraordinary mechanical properties of spider dragline silk.</title>
        <authorList>
            <person name="Kono N."/>
            <person name="Nakamura H."/>
            <person name="Mori M."/>
            <person name="Yoshida Y."/>
            <person name="Ohtoshi R."/>
            <person name="Malay A.D."/>
            <person name="Moran D.A.P."/>
            <person name="Tomita M."/>
            <person name="Numata K."/>
            <person name="Arakawa K."/>
        </authorList>
    </citation>
    <scope>NUCLEOTIDE SEQUENCE</scope>
</reference>
<dbReference type="OrthoDB" id="10017160at2759"/>
<name>A0A8X6TA10_NEPPI</name>
<proteinExistence type="predicted"/>
<accession>A0A8X6TA10</accession>
<dbReference type="GO" id="GO:0003676">
    <property type="term" value="F:nucleic acid binding"/>
    <property type="evidence" value="ECO:0007669"/>
    <property type="project" value="InterPro"/>
</dbReference>
<protein>
    <submittedName>
        <fullName evidence="1">Uncharacterized protein</fullName>
    </submittedName>
</protein>
<dbReference type="PANTHER" id="PTHR46060">
    <property type="entry name" value="MARINER MOS1 TRANSPOSASE-LIKE PROTEIN"/>
    <property type="match status" value="1"/>
</dbReference>
<keyword evidence="2" id="KW-1185">Reference proteome</keyword>
<dbReference type="PANTHER" id="PTHR46060:SF1">
    <property type="entry name" value="MARINER MOS1 TRANSPOSASE-LIKE PROTEIN"/>
    <property type="match status" value="1"/>
</dbReference>
<dbReference type="Gene3D" id="3.30.420.10">
    <property type="entry name" value="Ribonuclease H-like superfamily/Ribonuclease H"/>
    <property type="match status" value="1"/>
</dbReference>
<gene>
    <name evidence="1" type="ORF">NPIL_489211</name>
</gene>
<evidence type="ECO:0000313" key="2">
    <source>
        <dbReference type="Proteomes" id="UP000887013"/>
    </source>
</evidence>
<sequence length="94" mass="10976">MQQLMRYFEMGYQILSRIIDVDETWCHHFDPATKIMSMVWRHSSFPQPKKACSSNRAGKVTLACFYDVDGPLLLEWLLRARLSLLPCTVPHCMN</sequence>
<dbReference type="Proteomes" id="UP000887013">
    <property type="component" value="Unassembled WGS sequence"/>
</dbReference>
<organism evidence="1 2">
    <name type="scientific">Nephila pilipes</name>
    <name type="common">Giant wood spider</name>
    <name type="synonym">Nephila maculata</name>
    <dbReference type="NCBI Taxonomy" id="299642"/>
    <lineage>
        <taxon>Eukaryota</taxon>
        <taxon>Metazoa</taxon>
        <taxon>Ecdysozoa</taxon>
        <taxon>Arthropoda</taxon>
        <taxon>Chelicerata</taxon>
        <taxon>Arachnida</taxon>
        <taxon>Araneae</taxon>
        <taxon>Araneomorphae</taxon>
        <taxon>Entelegynae</taxon>
        <taxon>Araneoidea</taxon>
        <taxon>Nephilidae</taxon>
        <taxon>Nephila</taxon>
    </lineage>
</organism>
<dbReference type="AlphaFoldDB" id="A0A8X6TA10"/>
<evidence type="ECO:0000313" key="1">
    <source>
        <dbReference type="EMBL" id="GFS86249.1"/>
    </source>
</evidence>